<dbReference type="GO" id="GO:0005634">
    <property type="term" value="C:nucleus"/>
    <property type="evidence" value="ECO:0007669"/>
    <property type="project" value="UniProtKB-ARBA"/>
</dbReference>
<feature type="compositionally biased region" description="Basic residues" evidence="2">
    <location>
        <begin position="330"/>
        <end position="342"/>
    </location>
</feature>
<evidence type="ECO:0000259" key="3">
    <source>
        <dbReference type="Pfam" id="PF03914"/>
    </source>
</evidence>
<dbReference type="PhylomeDB" id="R7Q8W1"/>
<dbReference type="Proteomes" id="UP000012073">
    <property type="component" value="Unassembled WGS sequence"/>
</dbReference>
<comment type="similarity">
    <text evidence="1">Belongs to the CBF/MAK21 family.</text>
</comment>
<name>R7Q8W1_CHOCR</name>
<dbReference type="InterPro" id="IPR040155">
    <property type="entry name" value="CEBPZ/Mak21-like"/>
</dbReference>
<feature type="compositionally biased region" description="Basic and acidic residues" evidence="2">
    <location>
        <begin position="891"/>
        <end position="900"/>
    </location>
</feature>
<organism evidence="4 5">
    <name type="scientific">Chondrus crispus</name>
    <name type="common">Carrageen Irish moss</name>
    <name type="synonym">Polymorpha crispa</name>
    <dbReference type="NCBI Taxonomy" id="2769"/>
    <lineage>
        <taxon>Eukaryota</taxon>
        <taxon>Rhodophyta</taxon>
        <taxon>Florideophyceae</taxon>
        <taxon>Rhodymeniophycidae</taxon>
        <taxon>Gigartinales</taxon>
        <taxon>Gigartinaceae</taxon>
        <taxon>Chondrus</taxon>
    </lineage>
</organism>
<dbReference type="GeneID" id="17321446"/>
<dbReference type="InterPro" id="IPR016024">
    <property type="entry name" value="ARM-type_fold"/>
</dbReference>
<proteinExistence type="inferred from homology"/>
<dbReference type="KEGG" id="ccp:CHC_T00010273001"/>
<feature type="compositionally biased region" description="Acidic residues" evidence="2">
    <location>
        <begin position="789"/>
        <end position="809"/>
    </location>
</feature>
<feature type="region of interest" description="Disordered" evidence="2">
    <location>
        <begin position="327"/>
        <end position="357"/>
    </location>
</feature>
<evidence type="ECO:0000256" key="1">
    <source>
        <dbReference type="ARBA" id="ARBA00007797"/>
    </source>
</evidence>
<accession>R7Q8W1</accession>
<dbReference type="STRING" id="2769.R7Q8W1"/>
<reference evidence="5" key="1">
    <citation type="journal article" date="2013" name="Proc. Natl. Acad. Sci. U.S.A.">
        <title>Genome structure and metabolic features in the red seaweed Chondrus crispus shed light on evolution of the Archaeplastida.</title>
        <authorList>
            <person name="Collen J."/>
            <person name="Porcel B."/>
            <person name="Carre W."/>
            <person name="Ball S.G."/>
            <person name="Chaparro C."/>
            <person name="Tonon T."/>
            <person name="Barbeyron T."/>
            <person name="Michel G."/>
            <person name="Noel B."/>
            <person name="Valentin K."/>
            <person name="Elias M."/>
            <person name="Artiguenave F."/>
            <person name="Arun A."/>
            <person name="Aury J.M."/>
            <person name="Barbosa-Neto J.F."/>
            <person name="Bothwell J.H."/>
            <person name="Bouget F.Y."/>
            <person name="Brillet L."/>
            <person name="Cabello-Hurtado F."/>
            <person name="Capella-Gutierrez S."/>
            <person name="Charrier B."/>
            <person name="Cladiere L."/>
            <person name="Cock J.M."/>
            <person name="Coelho S.M."/>
            <person name="Colleoni C."/>
            <person name="Czjzek M."/>
            <person name="Da Silva C."/>
            <person name="Delage L."/>
            <person name="Denoeud F."/>
            <person name="Deschamps P."/>
            <person name="Dittami S.M."/>
            <person name="Gabaldon T."/>
            <person name="Gachon C.M."/>
            <person name="Groisillier A."/>
            <person name="Herve C."/>
            <person name="Jabbari K."/>
            <person name="Katinka M."/>
            <person name="Kloareg B."/>
            <person name="Kowalczyk N."/>
            <person name="Labadie K."/>
            <person name="Leblanc C."/>
            <person name="Lopez P.J."/>
            <person name="McLachlan D.H."/>
            <person name="Meslet-Cladiere L."/>
            <person name="Moustafa A."/>
            <person name="Nehr Z."/>
            <person name="Nyvall Collen P."/>
            <person name="Panaud O."/>
            <person name="Partensky F."/>
            <person name="Poulain J."/>
            <person name="Rensing S.A."/>
            <person name="Rousvoal S."/>
            <person name="Samson G."/>
            <person name="Symeonidi A."/>
            <person name="Weissenbach J."/>
            <person name="Zambounis A."/>
            <person name="Wincker P."/>
            <person name="Boyen C."/>
        </authorList>
    </citation>
    <scope>NUCLEOTIDE SEQUENCE [LARGE SCALE GENOMIC DNA]</scope>
    <source>
        <strain evidence="5">cv. Stackhouse</strain>
    </source>
</reference>
<protein>
    <submittedName>
        <fullName evidence="4">CCAAT-box-binding transcription factor</fullName>
    </submittedName>
</protein>
<dbReference type="AlphaFoldDB" id="R7Q8W1"/>
<feature type="region of interest" description="Disordered" evidence="2">
    <location>
        <begin position="562"/>
        <end position="582"/>
    </location>
</feature>
<dbReference type="RefSeq" id="XP_005713729.1">
    <property type="nucleotide sequence ID" value="XM_005713672.1"/>
</dbReference>
<gene>
    <name evidence="4" type="ORF">CHC_T00010273001</name>
</gene>
<dbReference type="PANTHER" id="PTHR12048">
    <property type="entry name" value="CCAAT-BINDING FACTOR-RELATED"/>
    <property type="match status" value="1"/>
</dbReference>
<feature type="domain" description="CCAAT-binding factor" evidence="3">
    <location>
        <begin position="409"/>
        <end position="619"/>
    </location>
</feature>
<keyword evidence="5" id="KW-1185">Reference proteome</keyword>
<feature type="region of interest" description="Disordered" evidence="2">
    <location>
        <begin position="878"/>
        <end position="909"/>
    </location>
</feature>
<evidence type="ECO:0000313" key="5">
    <source>
        <dbReference type="Proteomes" id="UP000012073"/>
    </source>
</evidence>
<feature type="region of interest" description="Disordered" evidence="2">
    <location>
        <begin position="785"/>
        <end position="865"/>
    </location>
</feature>
<sequence>MGRPTSSKTSLQAPLALHQLPGEVFSVADLEGEHWYDCFPEWPSSDSGGVRGSIKEWREVAGGALASSSRAYEKRVNSGRNTIARALSKEKTIGDKIAAITLLVQESPLHRLDELHKLLEFAKNKNRRESVPAIEAVKDLFLFNLLPDDRRLVRFEDREFECKKQSISKRHLAYALFEDELKTAYRDFLKVLEDSGKDALAHFKQKAVKQISELLVGKPEREKELLSMLVNKLGDPERKVSSTASFNLSQLIDKHHPQMRLVVIREVEQLVTRPNVTMKTQYFAVSFLCQIRLSNSDVELARRLLRIYMDLFTLYLAKEKYSSKRDKVKTAKIKKKQKRKRLRELQNTSSKPKPDISGAVKETRLMGALLMGANRAYPFSEPDQDDSSYEEQYEALFSVAHAQALGPATQALAFLFQVSQSHSTLSDRFYRALYSRIQDAADAGEPKQAKFLNLLHKALDADTNPRRIKAFVKRMIQAAANGSPAFAGACVIVLFEFYKRHRGILTSFISLSEHDDAEETFFDADKPQVISANPSENVNGMKNVGEAGISEREATNQLSLEPISSTGDDEVSVGKGTSPMSSRYDIRKREPQYARAENTSLWELVALCSHFHPSVSVFAKTLCVKLQTMHYGGDPLKDFSLISFLDRFVYKKPKNRVAKSLYGKRSAHYRADPVANSEAFQEQVKEGIIGEDDKFFARFFDANPSRVVREAVTTDGVNGASSRTNIVDDSEEEAFEEAMKAEMVRLGSDSGLTSSGIKNHLADVDDEDPDELKAFEKAFEDDLIHSADENNESGADSEEIGNPDLEEDSVVPLQAFRDSNEGVEDIEIDEISRESQQGEEEQPKKKRKKKQSGLRTKQSAFAAAEDYAEDIDREIGERAIEHIGPSAELGKQSRREERSFRKPGKKRRR</sequence>
<dbReference type="PANTHER" id="PTHR12048:SF0">
    <property type="entry name" value="CCAAT_ENHANCER-BINDING PROTEIN ZETA"/>
    <property type="match status" value="1"/>
</dbReference>
<evidence type="ECO:0000313" key="4">
    <source>
        <dbReference type="EMBL" id="CDF33910.1"/>
    </source>
</evidence>
<dbReference type="Gramene" id="CDF33910">
    <property type="protein sequence ID" value="CDF33910"/>
    <property type="gene ID" value="CHC_T00010273001"/>
</dbReference>
<dbReference type="OMA" id="EIWCNDE"/>
<dbReference type="SUPFAM" id="SSF48371">
    <property type="entry name" value="ARM repeat"/>
    <property type="match status" value="1"/>
</dbReference>
<dbReference type="OrthoDB" id="28947at2759"/>
<dbReference type="EMBL" id="HG001662">
    <property type="protein sequence ID" value="CDF33910.1"/>
    <property type="molecule type" value="Genomic_DNA"/>
</dbReference>
<evidence type="ECO:0000256" key="2">
    <source>
        <dbReference type="SAM" id="MobiDB-lite"/>
    </source>
</evidence>
<dbReference type="InterPro" id="IPR005612">
    <property type="entry name" value="CCAAT-binding_factor"/>
</dbReference>
<dbReference type="Pfam" id="PF03914">
    <property type="entry name" value="CBF"/>
    <property type="match status" value="1"/>
</dbReference>